<name>A0A443SMQ9_9ACAR</name>
<gene>
    <name evidence="6" type="ORF">B4U80_04540</name>
</gene>
<dbReference type="Gene3D" id="2.40.10.10">
    <property type="entry name" value="Trypsin-like serine proteases"/>
    <property type="match status" value="1"/>
</dbReference>
<evidence type="ECO:0000313" key="7">
    <source>
        <dbReference type="Proteomes" id="UP000288716"/>
    </source>
</evidence>
<dbReference type="VEuPathDB" id="VectorBase:LDEU003255"/>
<dbReference type="GO" id="GO:0006508">
    <property type="term" value="P:proteolysis"/>
    <property type="evidence" value="ECO:0007669"/>
    <property type="project" value="InterPro"/>
</dbReference>
<evidence type="ECO:0000256" key="3">
    <source>
        <dbReference type="PROSITE-ProRule" id="PRU00124"/>
    </source>
</evidence>
<dbReference type="SMART" id="SM00192">
    <property type="entry name" value="LDLa"/>
    <property type="match status" value="1"/>
</dbReference>
<dbReference type="PANTHER" id="PTHR24252">
    <property type="entry name" value="ACROSIN-RELATED"/>
    <property type="match status" value="1"/>
</dbReference>
<dbReference type="Gene3D" id="4.10.400.10">
    <property type="entry name" value="Low-density Lipoprotein Receptor"/>
    <property type="match status" value="1"/>
</dbReference>
<dbReference type="PANTHER" id="PTHR24252:SF7">
    <property type="entry name" value="HYALIN"/>
    <property type="match status" value="1"/>
</dbReference>
<keyword evidence="1 3" id="KW-1015">Disulfide bond</keyword>
<dbReference type="STRING" id="299467.A0A443SMQ9"/>
<dbReference type="SMART" id="SM00020">
    <property type="entry name" value="Tryp_SPc"/>
    <property type="match status" value="1"/>
</dbReference>
<protein>
    <submittedName>
        <fullName evidence="6">Plasma kallikrein-like protein</fullName>
    </submittedName>
</protein>
<dbReference type="PROSITE" id="PS01180">
    <property type="entry name" value="CUB"/>
    <property type="match status" value="1"/>
</dbReference>
<dbReference type="AlphaFoldDB" id="A0A443SMQ9"/>
<evidence type="ECO:0000259" key="5">
    <source>
        <dbReference type="PROSITE" id="PS50240"/>
    </source>
</evidence>
<dbReference type="FunFam" id="2.40.10.10:FF:000068">
    <property type="entry name" value="transmembrane protease serine 2"/>
    <property type="match status" value="1"/>
</dbReference>
<feature type="disulfide bond" evidence="3">
    <location>
        <begin position="148"/>
        <end position="160"/>
    </location>
</feature>
<dbReference type="InterPro" id="IPR001314">
    <property type="entry name" value="Peptidase_S1A"/>
</dbReference>
<dbReference type="OrthoDB" id="547031at2759"/>
<dbReference type="CDD" id="cd00190">
    <property type="entry name" value="Tryp_SPc"/>
    <property type="match status" value="1"/>
</dbReference>
<dbReference type="InterPro" id="IPR018114">
    <property type="entry name" value="TRYPSIN_HIS"/>
</dbReference>
<dbReference type="InterPro" id="IPR001254">
    <property type="entry name" value="Trypsin_dom"/>
</dbReference>
<dbReference type="InterPro" id="IPR035914">
    <property type="entry name" value="Sperma_CUB_dom_sf"/>
</dbReference>
<dbReference type="SUPFAM" id="SSF57424">
    <property type="entry name" value="LDL receptor-like module"/>
    <property type="match status" value="1"/>
</dbReference>
<comment type="caution">
    <text evidence="2">Lacks conserved residue(s) required for the propagation of feature annotation.</text>
</comment>
<dbReference type="InterPro" id="IPR043504">
    <property type="entry name" value="Peptidase_S1_PA_chymotrypsin"/>
</dbReference>
<evidence type="ECO:0000313" key="6">
    <source>
        <dbReference type="EMBL" id="RWS28785.1"/>
    </source>
</evidence>
<dbReference type="SUPFAM" id="SSF49854">
    <property type="entry name" value="Spermadhesin, CUB domain"/>
    <property type="match status" value="1"/>
</dbReference>
<comment type="caution">
    <text evidence="6">The sequence shown here is derived from an EMBL/GenBank/DDBJ whole genome shotgun (WGS) entry which is preliminary data.</text>
</comment>
<dbReference type="FunFam" id="2.60.120.290:FF:000005">
    <property type="entry name" value="Procollagen C-endopeptidase enhancer 1"/>
    <property type="match status" value="1"/>
</dbReference>
<dbReference type="PROSITE" id="PS50068">
    <property type="entry name" value="LDLRA_2"/>
    <property type="match status" value="1"/>
</dbReference>
<accession>A0A443SMQ9</accession>
<dbReference type="InterPro" id="IPR036055">
    <property type="entry name" value="LDL_receptor-like_sf"/>
</dbReference>
<dbReference type="EMBL" id="NCKV01001216">
    <property type="protein sequence ID" value="RWS28785.1"/>
    <property type="molecule type" value="Genomic_DNA"/>
</dbReference>
<evidence type="ECO:0000256" key="1">
    <source>
        <dbReference type="ARBA" id="ARBA00023157"/>
    </source>
</evidence>
<dbReference type="Pfam" id="PF00057">
    <property type="entry name" value="Ldl_recept_a"/>
    <property type="match status" value="1"/>
</dbReference>
<dbReference type="Gene3D" id="2.60.120.290">
    <property type="entry name" value="Spermadhesin, CUB domain"/>
    <property type="match status" value="1"/>
</dbReference>
<dbReference type="Pfam" id="PF00431">
    <property type="entry name" value="CUB"/>
    <property type="match status" value="1"/>
</dbReference>
<feature type="domain" description="Peptidase S1" evidence="5">
    <location>
        <begin position="215"/>
        <end position="464"/>
    </location>
</feature>
<evidence type="ECO:0000259" key="4">
    <source>
        <dbReference type="PROSITE" id="PS01180"/>
    </source>
</evidence>
<reference evidence="6 7" key="1">
    <citation type="journal article" date="2018" name="Gigascience">
        <title>Genomes of trombidid mites reveal novel predicted allergens and laterally-transferred genes associated with secondary metabolism.</title>
        <authorList>
            <person name="Dong X."/>
            <person name="Chaisiri K."/>
            <person name="Xia D."/>
            <person name="Armstrong S.D."/>
            <person name="Fang Y."/>
            <person name="Donnelly M.J."/>
            <person name="Kadowaki T."/>
            <person name="McGarry J.W."/>
            <person name="Darby A.C."/>
            <person name="Makepeace B.L."/>
        </authorList>
    </citation>
    <scope>NUCLEOTIDE SEQUENCE [LARGE SCALE GENOMIC DNA]</scope>
    <source>
        <strain evidence="6">UoL-UT</strain>
    </source>
</reference>
<dbReference type="Pfam" id="PF00089">
    <property type="entry name" value="Trypsin"/>
    <property type="match status" value="1"/>
</dbReference>
<dbReference type="SUPFAM" id="SSF50494">
    <property type="entry name" value="Trypsin-like serine proteases"/>
    <property type="match status" value="1"/>
</dbReference>
<dbReference type="InterPro" id="IPR009003">
    <property type="entry name" value="Peptidase_S1_PA"/>
</dbReference>
<dbReference type="PROSITE" id="PS00134">
    <property type="entry name" value="TRYPSIN_HIS"/>
    <property type="match status" value="1"/>
</dbReference>
<organism evidence="6 7">
    <name type="scientific">Leptotrombidium deliense</name>
    <dbReference type="NCBI Taxonomy" id="299467"/>
    <lineage>
        <taxon>Eukaryota</taxon>
        <taxon>Metazoa</taxon>
        <taxon>Ecdysozoa</taxon>
        <taxon>Arthropoda</taxon>
        <taxon>Chelicerata</taxon>
        <taxon>Arachnida</taxon>
        <taxon>Acari</taxon>
        <taxon>Acariformes</taxon>
        <taxon>Trombidiformes</taxon>
        <taxon>Prostigmata</taxon>
        <taxon>Anystina</taxon>
        <taxon>Parasitengona</taxon>
        <taxon>Trombiculoidea</taxon>
        <taxon>Trombiculidae</taxon>
        <taxon>Leptotrombidium</taxon>
    </lineage>
</organism>
<dbReference type="GO" id="GO:0004252">
    <property type="term" value="F:serine-type endopeptidase activity"/>
    <property type="evidence" value="ECO:0007669"/>
    <property type="project" value="InterPro"/>
</dbReference>
<dbReference type="SMART" id="SM00042">
    <property type="entry name" value="CUB"/>
    <property type="match status" value="1"/>
</dbReference>
<sequence>MRIDIVLCRNITTYCANNEEDLKVACGPDRPLLLTKFRGNIYSPGYLNKEQYSEGIECSWLIYSHEGYKIHLTFNDIDLDEVSQCGGDSLIIFNGNHGSNMNIFCGKQKPNDILSKENKLSILFSSDYIYSGRGFNLSYTFTSRKSHCPLLTTECLNRKCVSHKSFCDGNDDCGDDSDERYCTKKNSDIQVHTATDANKCGVPAIPPAVNEVAKVVGGQVAVEGSWPWQLDLQLEFIEPNGHTCGGALIAPQYALTAAHCLDSKRHPGNYKIIFGNYGRFKPTGHEQVRYIQRYVIYPYMSDITFAKNPLLRFSMDNDIALIKLSSPVKITERVQPICLPQAGSEVPVGTVCYATGWGKTQGTGGSDVLKQLNVTVDSGSACDASKGYNETRLCVVSKEQESGLCAGDSGGPLVCKSDNTWYLRGITSHLSKGSIRGPICGMSGEGMTFAKVSAKIEWINEIISMLEKYK</sequence>
<feature type="disulfide bond" evidence="3">
    <location>
        <begin position="167"/>
        <end position="182"/>
    </location>
</feature>
<dbReference type="PRINTS" id="PR00722">
    <property type="entry name" value="CHYMOTRYPSIN"/>
</dbReference>
<proteinExistence type="predicted"/>
<dbReference type="PROSITE" id="PS50240">
    <property type="entry name" value="TRYPSIN_DOM"/>
    <property type="match status" value="1"/>
</dbReference>
<evidence type="ECO:0000256" key="2">
    <source>
        <dbReference type="PROSITE-ProRule" id="PRU00059"/>
    </source>
</evidence>
<keyword evidence="7" id="KW-1185">Reference proteome</keyword>
<dbReference type="Proteomes" id="UP000288716">
    <property type="component" value="Unassembled WGS sequence"/>
</dbReference>
<dbReference type="CDD" id="cd00041">
    <property type="entry name" value="CUB"/>
    <property type="match status" value="1"/>
</dbReference>
<dbReference type="InterPro" id="IPR023415">
    <property type="entry name" value="LDLR_class-A_CS"/>
</dbReference>
<dbReference type="InterPro" id="IPR000859">
    <property type="entry name" value="CUB_dom"/>
</dbReference>
<feature type="disulfide bond" evidence="3">
    <location>
        <begin position="155"/>
        <end position="173"/>
    </location>
</feature>
<dbReference type="PROSITE" id="PS01209">
    <property type="entry name" value="LDLRA_1"/>
    <property type="match status" value="1"/>
</dbReference>
<feature type="domain" description="CUB" evidence="4">
    <location>
        <begin position="26"/>
        <end position="142"/>
    </location>
</feature>
<dbReference type="InterPro" id="IPR002172">
    <property type="entry name" value="LDrepeatLR_classA_rpt"/>
</dbReference>